<evidence type="ECO:0000313" key="2">
    <source>
        <dbReference type="Proteomes" id="UP001516400"/>
    </source>
</evidence>
<name>A0ABD2MGR9_9CUCU</name>
<gene>
    <name evidence="1" type="ORF">HHI36_009766</name>
</gene>
<sequence length="123" mass="14131">MSLYKAKTNEKEIHGIINNLKANVSPGIDGIKSKLIKDMTNEITPVLDKLINTHRSSDDSMLLLTSKDNQIFRDAQRDLDIIAQWTHEINITLNESKCNYVIYDNQKEYTDVALKINNKIIQQ</sequence>
<organism evidence="1 2">
    <name type="scientific">Cryptolaemus montrouzieri</name>
    <dbReference type="NCBI Taxonomy" id="559131"/>
    <lineage>
        <taxon>Eukaryota</taxon>
        <taxon>Metazoa</taxon>
        <taxon>Ecdysozoa</taxon>
        <taxon>Arthropoda</taxon>
        <taxon>Hexapoda</taxon>
        <taxon>Insecta</taxon>
        <taxon>Pterygota</taxon>
        <taxon>Neoptera</taxon>
        <taxon>Endopterygota</taxon>
        <taxon>Coleoptera</taxon>
        <taxon>Polyphaga</taxon>
        <taxon>Cucujiformia</taxon>
        <taxon>Coccinelloidea</taxon>
        <taxon>Coccinellidae</taxon>
        <taxon>Scymninae</taxon>
        <taxon>Scymnini</taxon>
        <taxon>Cryptolaemus</taxon>
    </lineage>
</organism>
<comment type="caution">
    <text evidence="1">The sequence shown here is derived from an EMBL/GenBank/DDBJ whole genome shotgun (WGS) entry which is preliminary data.</text>
</comment>
<protein>
    <submittedName>
        <fullName evidence="1">Uncharacterized protein</fullName>
    </submittedName>
</protein>
<reference evidence="1 2" key="1">
    <citation type="journal article" date="2021" name="BMC Biol.">
        <title>Horizontally acquired antibacterial genes associated with adaptive radiation of ladybird beetles.</title>
        <authorList>
            <person name="Li H.S."/>
            <person name="Tang X.F."/>
            <person name="Huang Y.H."/>
            <person name="Xu Z.Y."/>
            <person name="Chen M.L."/>
            <person name="Du X.Y."/>
            <person name="Qiu B.Y."/>
            <person name="Chen P.T."/>
            <person name="Zhang W."/>
            <person name="Slipinski A."/>
            <person name="Escalona H.E."/>
            <person name="Waterhouse R.M."/>
            <person name="Zwick A."/>
            <person name="Pang H."/>
        </authorList>
    </citation>
    <scope>NUCLEOTIDE SEQUENCE [LARGE SCALE GENOMIC DNA]</scope>
    <source>
        <strain evidence="1">SYSU2018</strain>
    </source>
</reference>
<accession>A0ABD2MGR9</accession>
<dbReference type="AlphaFoldDB" id="A0ABD2MGR9"/>
<proteinExistence type="predicted"/>
<evidence type="ECO:0000313" key="1">
    <source>
        <dbReference type="EMBL" id="KAL3265561.1"/>
    </source>
</evidence>
<feature type="non-terminal residue" evidence="1">
    <location>
        <position position="123"/>
    </location>
</feature>
<dbReference type="EMBL" id="JABFTP020000001">
    <property type="protein sequence ID" value="KAL3265561.1"/>
    <property type="molecule type" value="Genomic_DNA"/>
</dbReference>
<keyword evidence="2" id="KW-1185">Reference proteome</keyword>
<dbReference type="Proteomes" id="UP001516400">
    <property type="component" value="Unassembled WGS sequence"/>
</dbReference>